<name>A0A6J4U3C8_9ACTN</name>
<accession>A0A6J4U3C8</accession>
<feature type="non-terminal residue" evidence="1">
    <location>
        <position position="1"/>
    </location>
</feature>
<gene>
    <name evidence="1" type="ORF">AVDCRST_MAG30-4573</name>
</gene>
<evidence type="ECO:0000313" key="1">
    <source>
        <dbReference type="EMBL" id="CAA9539350.1"/>
    </source>
</evidence>
<sequence length="67" mass="7306">PSLRRRSACVRHVAVGTPATLPARVGRQALVLGGRLPSGRRLRPGRHRLTLTPRGGAPVRISLRLQR</sequence>
<reference evidence="1" key="1">
    <citation type="submission" date="2020-02" db="EMBL/GenBank/DDBJ databases">
        <authorList>
            <person name="Meier V. D."/>
        </authorList>
    </citation>
    <scope>NUCLEOTIDE SEQUENCE</scope>
    <source>
        <strain evidence="1">AVDCRST_MAG30</strain>
    </source>
</reference>
<dbReference type="AlphaFoldDB" id="A0A6J4U3C8"/>
<organism evidence="1">
    <name type="scientific">uncultured Solirubrobacteraceae bacterium</name>
    <dbReference type="NCBI Taxonomy" id="1162706"/>
    <lineage>
        <taxon>Bacteria</taxon>
        <taxon>Bacillati</taxon>
        <taxon>Actinomycetota</taxon>
        <taxon>Thermoleophilia</taxon>
        <taxon>Solirubrobacterales</taxon>
        <taxon>Solirubrobacteraceae</taxon>
        <taxon>environmental samples</taxon>
    </lineage>
</organism>
<protein>
    <submittedName>
        <fullName evidence="1">Uncharacterized protein</fullName>
    </submittedName>
</protein>
<proteinExistence type="predicted"/>
<dbReference type="EMBL" id="CADCVS010000598">
    <property type="protein sequence ID" value="CAA9539350.1"/>
    <property type="molecule type" value="Genomic_DNA"/>
</dbReference>